<proteinExistence type="predicted"/>
<keyword evidence="3" id="KW-1185">Reference proteome</keyword>
<evidence type="ECO:0000256" key="1">
    <source>
        <dbReference type="SAM" id="MobiDB-lite"/>
    </source>
</evidence>
<feature type="region of interest" description="Disordered" evidence="1">
    <location>
        <begin position="159"/>
        <end position="197"/>
    </location>
</feature>
<evidence type="ECO:0000313" key="3">
    <source>
        <dbReference type="Proteomes" id="UP001431221"/>
    </source>
</evidence>
<dbReference type="RefSeq" id="WP_248153448.1">
    <property type="nucleotide sequence ID" value="NZ_JALNMJ010000005.1"/>
</dbReference>
<reference evidence="2" key="1">
    <citation type="submission" date="2022-04" db="EMBL/GenBank/DDBJ databases">
        <title>Roseibium sp. CAU 1639 isolated from mud.</title>
        <authorList>
            <person name="Kim W."/>
        </authorList>
    </citation>
    <scope>NUCLEOTIDE SEQUENCE</scope>
    <source>
        <strain evidence="2">CAU 1639</strain>
    </source>
</reference>
<comment type="caution">
    <text evidence="2">The sequence shown here is derived from an EMBL/GenBank/DDBJ whole genome shotgun (WGS) entry which is preliminary data.</text>
</comment>
<accession>A0ABT0GUI3</accession>
<protein>
    <submittedName>
        <fullName evidence="2">Uncharacterized protein</fullName>
    </submittedName>
</protein>
<evidence type="ECO:0000313" key="2">
    <source>
        <dbReference type="EMBL" id="MCK7612478.1"/>
    </source>
</evidence>
<gene>
    <name evidence="2" type="ORF">M0H32_09925</name>
</gene>
<organism evidence="2 3">
    <name type="scientific">Roseibium sediminicola</name>
    <dbReference type="NCBI Taxonomy" id="2933272"/>
    <lineage>
        <taxon>Bacteria</taxon>
        <taxon>Pseudomonadati</taxon>
        <taxon>Pseudomonadota</taxon>
        <taxon>Alphaproteobacteria</taxon>
        <taxon>Hyphomicrobiales</taxon>
        <taxon>Stappiaceae</taxon>
        <taxon>Roseibium</taxon>
    </lineage>
</organism>
<dbReference type="EMBL" id="JALNMJ010000005">
    <property type="protein sequence ID" value="MCK7612478.1"/>
    <property type="molecule type" value="Genomic_DNA"/>
</dbReference>
<name>A0ABT0GUI3_9HYPH</name>
<sequence>MEKLVDPAGREVLDVLLVEEDGRLEELLVEELDADVVLPGLAEDVVEPGLVSVGLPAPVEEVDPPRVLDVVPEPVAVLEEPVGPAVLEPEEGDPELPPRVDPELPVVGEPVLPLVEEPPAEPGLEVLEDALVPLELEPIFSAVRSMVTGRLPAPAEEALLPGLSPAPEPLPPDEDVPPEDFLSVAISSPPEPDRSQDIHYTHLFAKRYRRGKDFCAAQ</sequence>
<dbReference type="Proteomes" id="UP001431221">
    <property type="component" value="Unassembled WGS sequence"/>
</dbReference>